<dbReference type="Pfam" id="PF13412">
    <property type="entry name" value="HTH_24"/>
    <property type="match status" value="1"/>
</dbReference>
<dbReference type="GO" id="GO:0005829">
    <property type="term" value="C:cytosol"/>
    <property type="evidence" value="ECO:0007669"/>
    <property type="project" value="TreeGrafter"/>
</dbReference>
<dbReference type="SUPFAM" id="SSF46785">
    <property type="entry name" value="Winged helix' DNA-binding domain"/>
    <property type="match status" value="1"/>
</dbReference>
<sequence length="156" mass="17181">MILDRTDKKILEFLQENSQISNQELADLVALSPSSCLRRVNLLVNNGYIKKQVALLAPEKLGLGLTVLVSVGLNSHQPGIMSQFEETVRFLPEVIQCYLVTSQAADYLLKVIVPDLNAYQSFLLGKLTCINGVGSVHSSFILRTISETTALPLDHL</sequence>
<evidence type="ECO:0000259" key="4">
    <source>
        <dbReference type="PROSITE" id="PS50956"/>
    </source>
</evidence>
<keyword evidence="1" id="KW-0805">Transcription regulation</keyword>
<dbReference type="InterPro" id="IPR011008">
    <property type="entry name" value="Dimeric_a/b-barrel"/>
</dbReference>
<dbReference type="InterPro" id="IPR000485">
    <property type="entry name" value="AsnC-type_HTH_dom"/>
</dbReference>
<name>G9EPZ1_9GAMM</name>
<dbReference type="InterPro" id="IPR019888">
    <property type="entry name" value="Tscrpt_reg_AsnC-like"/>
</dbReference>
<keyword evidence="3" id="KW-0804">Transcription</keyword>
<evidence type="ECO:0000256" key="1">
    <source>
        <dbReference type="ARBA" id="ARBA00023015"/>
    </source>
</evidence>
<dbReference type="SUPFAM" id="SSF54909">
    <property type="entry name" value="Dimeric alpha+beta barrel"/>
    <property type="match status" value="1"/>
</dbReference>
<dbReference type="SMART" id="SM00344">
    <property type="entry name" value="HTH_ASNC"/>
    <property type="match status" value="1"/>
</dbReference>
<dbReference type="PANTHER" id="PTHR30154:SF34">
    <property type="entry name" value="TRANSCRIPTIONAL REGULATOR AZLB"/>
    <property type="match status" value="1"/>
</dbReference>
<evidence type="ECO:0000256" key="3">
    <source>
        <dbReference type="ARBA" id="ARBA00023163"/>
    </source>
</evidence>
<dbReference type="HOGENOM" id="CLU_091233_0_3_6"/>
<evidence type="ECO:0000256" key="2">
    <source>
        <dbReference type="ARBA" id="ARBA00023125"/>
    </source>
</evidence>
<dbReference type="InterPro" id="IPR036388">
    <property type="entry name" value="WH-like_DNA-bd_sf"/>
</dbReference>
<organism evidence="5 6">
    <name type="scientific">Legionella drancourtii LLAP12</name>
    <dbReference type="NCBI Taxonomy" id="658187"/>
    <lineage>
        <taxon>Bacteria</taxon>
        <taxon>Pseudomonadati</taxon>
        <taxon>Pseudomonadota</taxon>
        <taxon>Gammaproteobacteria</taxon>
        <taxon>Legionellales</taxon>
        <taxon>Legionellaceae</taxon>
        <taxon>Legionella</taxon>
    </lineage>
</organism>
<dbReference type="AlphaFoldDB" id="G9EPZ1"/>
<dbReference type="STRING" id="658187.LDG_7332"/>
<dbReference type="OrthoDB" id="166264at2"/>
<feature type="domain" description="HTH asnC-type" evidence="4">
    <location>
        <begin position="3"/>
        <end position="64"/>
    </location>
</feature>
<dbReference type="PANTHER" id="PTHR30154">
    <property type="entry name" value="LEUCINE-RESPONSIVE REGULATORY PROTEIN"/>
    <property type="match status" value="1"/>
</dbReference>
<accession>G9EPZ1</accession>
<dbReference type="GO" id="GO:0043200">
    <property type="term" value="P:response to amino acid"/>
    <property type="evidence" value="ECO:0007669"/>
    <property type="project" value="TreeGrafter"/>
</dbReference>
<dbReference type="InterPro" id="IPR036390">
    <property type="entry name" value="WH_DNA-bd_sf"/>
</dbReference>
<dbReference type="InterPro" id="IPR011991">
    <property type="entry name" value="ArsR-like_HTH"/>
</dbReference>
<dbReference type="GO" id="GO:0006355">
    <property type="term" value="P:regulation of DNA-templated transcription"/>
    <property type="evidence" value="ECO:0007669"/>
    <property type="project" value="UniProtKB-ARBA"/>
</dbReference>
<gene>
    <name evidence="5" type="ORF">LDG_7332</name>
</gene>
<dbReference type="InterPro" id="IPR019887">
    <property type="entry name" value="Tscrpt_reg_AsnC/Lrp_C"/>
</dbReference>
<evidence type="ECO:0000313" key="6">
    <source>
        <dbReference type="Proteomes" id="UP000002770"/>
    </source>
</evidence>
<dbReference type="eggNOG" id="COG1522">
    <property type="taxonomic scope" value="Bacteria"/>
</dbReference>
<dbReference type="Gene3D" id="3.30.70.920">
    <property type="match status" value="1"/>
</dbReference>
<dbReference type="RefSeq" id="WP_006871246.1">
    <property type="nucleotide sequence ID" value="NZ_JH413827.1"/>
</dbReference>
<protein>
    <recommendedName>
        <fullName evidence="4">HTH asnC-type domain-containing protein</fullName>
    </recommendedName>
</protein>
<dbReference type="CDD" id="cd00090">
    <property type="entry name" value="HTH_ARSR"/>
    <property type="match status" value="1"/>
</dbReference>
<dbReference type="InterPro" id="IPR019885">
    <property type="entry name" value="Tscrpt_reg_HTH_AsnC-type_CS"/>
</dbReference>
<dbReference type="PROSITE" id="PS00519">
    <property type="entry name" value="HTH_ASNC_1"/>
    <property type="match status" value="1"/>
</dbReference>
<dbReference type="PRINTS" id="PR00033">
    <property type="entry name" value="HTHASNC"/>
</dbReference>
<keyword evidence="6" id="KW-1185">Reference proteome</keyword>
<dbReference type="PROSITE" id="PS50956">
    <property type="entry name" value="HTH_ASNC_2"/>
    <property type="match status" value="1"/>
</dbReference>
<evidence type="ECO:0000313" key="5">
    <source>
        <dbReference type="EMBL" id="EHL30693.1"/>
    </source>
</evidence>
<dbReference type="Proteomes" id="UP000002770">
    <property type="component" value="Unassembled WGS sequence"/>
</dbReference>
<dbReference type="GO" id="GO:0043565">
    <property type="term" value="F:sequence-specific DNA binding"/>
    <property type="evidence" value="ECO:0007669"/>
    <property type="project" value="InterPro"/>
</dbReference>
<dbReference type="Pfam" id="PF01037">
    <property type="entry name" value="AsnC_trans_reg"/>
    <property type="match status" value="1"/>
</dbReference>
<dbReference type="InParanoid" id="G9EPZ1"/>
<dbReference type="EMBL" id="JH413827">
    <property type="protein sequence ID" value="EHL30693.1"/>
    <property type="molecule type" value="Genomic_DNA"/>
</dbReference>
<proteinExistence type="predicted"/>
<keyword evidence="2" id="KW-0238">DNA-binding</keyword>
<dbReference type="Gene3D" id="1.10.10.10">
    <property type="entry name" value="Winged helix-like DNA-binding domain superfamily/Winged helix DNA-binding domain"/>
    <property type="match status" value="1"/>
</dbReference>
<reference evidence="5 6" key="1">
    <citation type="journal article" date="2011" name="BMC Genomics">
        <title>Insight into cross-talk between intra-amoebal pathogens.</title>
        <authorList>
            <person name="Gimenez G."/>
            <person name="Bertelli C."/>
            <person name="Moliner C."/>
            <person name="Robert C."/>
            <person name="Raoult D."/>
            <person name="Fournier P.E."/>
            <person name="Greub G."/>
        </authorList>
    </citation>
    <scope>NUCLEOTIDE SEQUENCE [LARGE SCALE GENOMIC DNA]</scope>
    <source>
        <strain evidence="5 6">LLAP12</strain>
    </source>
</reference>